<sequence>MKTFKLISFQLVDKNDETIQIPFIDALIINKENEKNTWLIELFIERAYFSVFENYQPQDKFPVNVIITKAENDPATFLVNVINSKVIDEYVSILLEGTLSRSRGYAEQLLGLLLDKGLSGNELLLAFKEEIRTKKNKVGRPSKK</sequence>
<keyword evidence="2" id="KW-1185">Reference proteome</keyword>
<dbReference type="Proteomes" id="UP000040576">
    <property type="component" value="Unassembled WGS sequence"/>
</dbReference>
<dbReference type="RefSeq" id="WP_034773166.1">
    <property type="nucleotide sequence ID" value="NZ_CCRF01000100.1"/>
</dbReference>
<proteinExistence type="predicted"/>
<dbReference type="Pfam" id="PF14183">
    <property type="entry name" value="YwpF"/>
    <property type="match status" value="1"/>
</dbReference>
<organism evidence="1 2">
    <name type="scientific">Caldibacillus thermoamylovorans</name>
    <dbReference type="NCBI Taxonomy" id="35841"/>
    <lineage>
        <taxon>Bacteria</taxon>
        <taxon>Bacillati</taxon>
        <taxon>Bacillota</taxon>
        <taxon>Bacilli</taxon>
        <taxon>Bacillales</taxon>
        <taxon>Bacillaceae</taxon>
        <taxon>Caldibacillus</taxon>
    </lineage>
</organism>
<evidence type="ECO:0008006" key="3">
    <source>
        <dbReference type="Google" id="ProtNLM"/>
    </source>
</evidence>
<dbReference type="EMBL" id="CCRF01000100">
    <property type="protein sequence ID" value="CEE03077.1"/>
    <property type="molecule type" value="Genomic_DNA"/>
</dbReference>
<reference evidence="1 2" key="1">
    <citation type="submission" date="2014-07" db="EMBL/GenBank/DDBJ databases">
        <authorList>
            <person name="Wibberg Daniel"/>
        </authorList>
    </citation>
    <scope>NUCLEOTIDE SEQUENCE [LARGE SCALE GENOMIC DNA]</scope>
</reference>
<name>A0A090IZ94_9BACI</name>
<accession>A0A090IZ94</accession>
<protein>
    <recommendedName>
        <fullName evidence="3">YwpF-like protein</fullName>
    </recommendedName>
</protein>
<gene>
    <name evidence="1" type="ORF">BT1A1_3295</name>
</gene>
<evidence type="ECO:0000313" key="2">
    <source>
        <dbReference type="Proteomes" id="UP000040576"/>
    </source>
</evidence>
<evidence type="ECO:0000313" key="1">
    <source>
        <dbReference type="EMBL" id="CEE03077.1"/>
    </source>
</evidence>
<dbReference type="AlphaFoldDB" id="A0A090IZ94"/>
<dbReference type="InterPro" id="IPR025573">
    <property type="entry name" value="YwpF"/>
</dbReference>